<dbReference type="InterPro" id="IPR001296">
    <property type="entry name" value="Glyco_trans_1"/>
</dbReference>
<name>A0A510Y0Q7_9GAMM</name>
<keyword evidence="1 3" id="KW-0808">Transferase</keyword>
<accession>A0A510Y0Q7</accession>
<dbReference type="AlphaFoldDB" id="A0A510Y0Q7"/>
<sequence>MKILHVLNSDGVGGAEILLRRMVDSSKFENEVMLLWKHNNRQENFWSGRNFKYVTNSFFGLYALICALIRLPAAIKNSSPDCLQSQLKGADIILCLLFLFKRVNKTGKYIVVIHNSYSFYYGGSVKNKLVGQVHKFLINRYADEIIGVSRQDIDKFEKAFGNKYSVIENGINFKGLEPKKSFDLEENKLKIACVGNVKFRKGYDKLQKLKESIDKSNVFKGVVIELTIAGAIESEQLKLKVESLVGSYFKINFLGKVEDVNSVLREADLFLSLSREEGLPISVLEANALQLPFLISNIPAHKLIVPQQIQKDVLFTNESELCTLLENIFEKTELRVLIATKQFQQVNQRFDFDMMMEKYQSIYSGAECI</sequence>
<dbReference type="Proteomes" id="UP000321419">
    <property type="component" value="Unassembled WGS sequence"/>
</dbReference>
<dbReference type="GO" id="GO:0016757">
    <property type="term" value="F:glycosyltransferase activity"/>
    <property type="evidence" value="ECO:0007669"/>
    <property type="project" value="InterPro"/>
</dbReference>
<organism evidence="3 4">
    <name type="scientific">Pseudoalteromonas espejiana</name>
    <dbReference type="NCBI Taxonomy" id="28107"/>
    <lineage>
        <taxon>Bacteria</taxon>
        <taxon>Pseudomonadati</taxon>
        <taxon>Pseudomonadota</taxon>
        <taxon>Gammaproteobacteria</taxon>
        <taxon>Alteromonadales</taxon>
        <taxon>Pseudoalteromonadaceae</taxon>
        <taxon>Pseudoalteromonas</taxon>
    </lineage>
</organism>
<dbReference type="PANTHER" id="PTHR46401">
    <property type="entry name" value="GLYCOSYLTRANSFERASE WBBK-RELATED"/>
    <property type="match status" value="1"/>
</dbReference>
<protein>
    <submittedName>
        <fullName evidence="3">Glycosyltransferase family 1 protein</fullName>
    </submittedName>
</protein>
<evidence type="ECO:0000313" key="3">
    <source>
        <dbReference type="EMBL" id="GEK56915.1"/>
    </source>
</evidence>
<dbReference type="Gene3D" id="3.40.50.2000">
    <property type="entry name" value="Glycogen Phosphorylase B"/>
    <property type="match status" value="2"/>
</dbReference>
<dbReference type="PANTHER" id="PTHR46401:SF2">
    <property type="entry name" value="GLYCOSYLTRANSFERASE WBBK-RELATED"/>
    <property type="match status" value="1"/>
</dbReference>
<dbReference type="EMBL" id="BJUM01000063">
    <property type="protein sequence ID" value="GEK56915.1"/>
    <property type="molecule type" value="Genomic_DNA"/>
</dbReference>
<dbReference type="OrthoDB" id="9768937at2"/>
<proteinExistence type="predicted"/>
<comment type="caution">
    <text evidence="3">The sequence shown here is derived from an EMBL/GenBank/DDBJ whole genome shotgun (WGS) entry which is preliminary data.</text>
</comment>
<gene>
    <name evidence="3" type="ORF">PES01_37600</name>
</gene>
<evidence type="ECO:0000256" key="1">
    <source>
        <dbReference type="ARBA" id="ARBA00022679"/>
    </source>
</evidence>
<evidence type="ECO:0000313" key="4">
    <source>
        <dbReference type="Proteomes" id="UP000321419"/>
    </source>
</evidence>
<dbReference type="GO" id="GO:0009103">
    <property type="term" value="P:lipopolysaccharide biosynthetic process"/>
    <property type="evidence" value="ECO:0007669"/>
    <property type="project" value="TreeGrafter"/>
</dbReference>
<dbReference type="SUPFAM" id="SSF53756">
    <property type="entry name" value="UDP-Glycosyltransferase/glycogen phosphorylase"/>
    <property type="match status" value="1"/>
</dbReference>
<reference evidence="3 4" key="1">
    <citation type="submission" date="2019-07" db="EMBL/GenBank/DDBJ databases">
        <title>Whole genome shotgun sequence of Pseudoalteromonas espejiana NBRC 102222.</title>
        <authorList>
            <person name="Hosoyama A."/>
            <person name="Uohara A."/>
            <person name="Ohji S."/>
            <person name="Ichikawa N."/>
        </authorList>
    </citation>
    <scope>NUCLEOTIDE SEQUENCE [LARGE SCALE GENOMIC DNA]</scope>
    <source>
        <strain evidence="3 4">NBRC 102222</strain>
    </source>
</reference>
<evidence type="ECO:0000259" key="2">
    <source>
        <dbReference type="Pfam" id="PF00534"/>
    </source>
</evidence>
<dbReference type="RefSeq" id="WP_089346555.1">
    <property type="nucleotide sequence ID" value="NZ_BJUM01000063.1"/>
</dbReference>
<dbReference type="Pfam" id="PF00534">
    <property type="entry name" value="Glycos_transf_1"/>
    <property type="match status" value="1"/>
</dbReference>
<feature type="domain" description="Glycosyl transferase family 1" evidence="2">
    <location>
        <begin position="180"/>
        <end position="307"/>
    </location>
</feature>
<keyword evidence="4" id="KW-1185">Reference proteome</keyword>